<gene>
    <name evidence="5" type="ORF">V5E97_25420</name>
</gene>
<dbReference type="EMBL" id="CP155447">
    <property type="protein sequence ID" value="XBH01676.1"/>
    <property type="molecule type" value="Genomic_DNA"/>
</dbReference>
<feature type="coiled-coil region" evidence="3">
    <location>
        <begin position="178"/>
        <end position="224"/>
    </location>
</feature>
<keyword evidence="2 3" id="KW-0175">Coiled coil</keyword>
<accession>A0AAU7C953</accession>
<dbReference type="PANTHER" id="PTHR32347:SF23">
    <property type="entry name" value="BLL5650 PROTEIN"/>
    <property type="match status" value="1"/>
</dbReference>
<dbReference type="RefSeq" id="WP_406694419.1">
    <property type="nucleotide sequence ID" value="NZ_CP155447.1"/>
</dbReference>
<keyword evidence="4" id="KW-1133">Transmembrane helix</keyword>
<dbReference type="AlphaFoldDB" id="A0AAU7C953"/>
<comment type="subcellular location">
    <subcellularLocation>
        <location evidence="1">Cell envelope</location>
    </subcellularLocation>
</comment>
<evidence type="ECO:0000256" key="1">
    <source>
        <dbReference type="ARBA" id="ARBA00004196"/>
    </source>
</evidence>
<keyword evidence="4" id="KW-0812">Transmembrane</keyword>
<dbReference type="SUPFAM" id="SSF111369">
    <property type="entry name" value="HlyD-like secretion proteins"/>
    <property type="match status" value="1"/>
</dbReference>
<dbReference type="GO" id="GO:0030313">
    <property type="term" value="C:cell envelope"/>
    <property type="evidence" value="ECO:0007669"/>
    <property type="project" value="UniProtKB-SubCell"/>
</dbReference>
<protein>
    <submittedName>
        <fullName evidence="5">Biotin/lipoyl-binding protein</fullName>
    </submittedName>
</protein>
<evidence type="ECO:0000256" key="2">
    <source>
        <dbReference type="ARBA" id="ARBA00023054"/>
    </source>
</evidence>
<evidence type="ECO:0000256" key="4">
    <source>
        <dbReference type="SAM" id="Phobius"/>
    </source>
</evidence>
<evidence type="ECO:0000313" key="5">
    <source>
        <dbReference type="EMBL" id="XBH01676.1"/>
    </source>
</evidence>
<sequence>MRCFSLALARGPLWLVVLVTVGIALMAGNLLGRRPAPALAVAPADSTSATEAVVCFGSVDLEHGVTSLLPLQPGRVAEILVRENQAVPAGTELLRLEDRAARSRLLEAEAALKLSRLQLDQTRKVPDQKRDRVAQQQSLVDAAGARLAAARQVLAQRRKMGQIPVIQAIDVAASEVQIRELEALARSETLRLAELKARDVDAEIRRAEYDLAVAEARHEQARLALEECSVRASQPGTVLRILVGPGDVLGAERGQPALLFAADGPQVIRTTVEQEFAPRVQEGKAVLVQDEADPAVSYRGHVAQVALWYSQRRPVLHDPSQMSDVRTLECVIVLEPGQPRLRLGQAVRVTIGTVPP</sequence>
<reference evidence="5" key="1">
    <citation type="submission" date="2024-05" db="EMBL/GenBank/DDBJ databases">
        <title>Planctomycetes of the genus Singulisphaera possess chitinolytic capabilities.</title>
        <authorList>
            <person name="Ivanova A."/>
        </authorList>
    </citation>
    <scope>NUCLEOTIDE SEQUENCE</scope>
    <source>
        <strain evidence="5">Ch08T</strain>
    </source>
</reference>
<name>A0AAU7C953_9BACT</name>
<proteinExistence type="predicted"/>
<dbReference type="Gene3D" id="2.40.30.170">
    <property type="match status" value="1"/>
</dbReference>
<feature type="transmembrane region" description="Helical" evidence="4">
    <location>
        <begin position="12"/>
        <end position="31"/>
    </location>
</feature>
<evidence type="ECO:0000256" key="3">
    <source>
        <dbReference type="SAM" id="Coils"/>
    </source>
</evidence>
<dbReference type="PANTHER" id="PTHR32347">
    <property type="entry name" value="EFFLUX SYSTEM COMPONENT YKNX-RELATED"/>
    <property type="match status" value="1"/>
</dbReference>
<organism evidence="5">
    <name type="scientific">Singulisphaera sp. Ch08</name>
    <dbReference type="NCBI Taxonomy" id="3120278"/>
    <lineage>
        <taxon>Bacteria</taxon>
        <taxon>Pseudomonadati</taxon>
        <taxon>Planctomycetota</taxon>
        <taxon>Planctomycetia</taxon>
        <taxon>Isosphaerales</taxon>
        <taxon>Isosphaeraceae</taxon>
        <taxon>Singulisphaera</taxon>
    </lineage>
</organism>
<keyword evidence="4" id="KW-0472">Membrane</keyword>
<dbReference type="InterPro" id="IPR050465">
    <property type="entry name" value="UPF0194_transport"/>
</dbReference>